<feature type="compositionally biased region" description="Basic and acidic residues" evidence="2">
    <location>
        <begin position="8"/>
        <end position="22"/>
    </location>
</feature>
<dbReference type="NCBIfam" id="TIGR00976">
    <property type="entry name" value="CocE_NonD"/>
    <property type="match status" value="1"/>
</dbReference>
<sequence>MVSYHNNEVSKHDSENETSNERIEARIEREATTAADVNTGRVRSSRVDRRQFLQATGGTATLLAFGSGTAAGWSSHGGFSKSHRTISSFDGTDLATTLYTPDADGPNPAIMMTHGWGQSRNSPLTVAKAVRYAKSGYVVLTYDSRGMSGSDGISTINGENEVKDAIYLIDWLAGRSEVELEGPNDPKLGMDGISYAGGLQPFVALADDRVNAIVPRMGWYDLTYSFVPNGVVKNSWLTILLVVGAASTFDFDPDTRLSDRMYEWYGDIIGSNGLPPDPEAGFEQRSLAYNLEEFDTPTFLIQGWDDTLFNPNEGLRWFYDLQARGIDSAIAFYEGGHAIEEIFVPLHERKYMNDLAVRWMDEHLRGAESEIPTVSMYLKQRDEWRTGSQFLPDDVSMTTYNLGDAYESDQPHIEQQSWFHDSEVTYVWRVDRDIEIIGTPQFDLTFDVAGSEARLFFEIRHNGSDLDHIGKPVTEAYRIDGSGRQRAQFDFPALQRFLAAGDTLSVRISVESILFEESNRSDGVTVVPSRSEIRLPQRPQ</sequence>
<proteinExistence type="predicted"/>
<dbReference type="Pfam" id="PF02129">
    <property type="entry name" value="Peptidase_S15"/>
    <property type="match status" value="1"/>
</dbReference>
<protein>
    <submittedName>
        <fullName evidence="4">CocE/NonD family hydrolase</fullName>
    </submittedName>
</protein>
<dbReference type="EMBL" id="CP058601">
    <property type="protein sequence ID" value="QLG50497.1"/>
    <property type="molecule type" value="Genomic_DNA"/>
</dbReference>
<dbReference type="GO" id="GO:0008239">
    <property type="term" value="F:dipeptidyl-peptidase activity"/>
    <property type="evidence" value="ECO:0007669"/>
    <property type="project" value="InterPro"/>
</dbReference>
<dbReference type="Proteomes" id="UP000509241">
    <property type="component" value="Chromosome"/>
</dbReference>
<dbReference type="AlphaFoldDB" id="A0A7D5KSN0"/>
<feature type="region of interest" description="Disordered" evidence="2">
    <location>
        <begin position="1"/>
        <end position="22"/>
    </location>
</feature>
<dbReference type="GO" id="GO:0016788">
    <property type="term" value="F:hydrolase activity, acting on ester bonds"/>
    <property type="evidence" value="ECO:0007669"/>
    <property type="project" value="UniProtKB-ARBA"/>
</dbReference>
<dbReference type="InterPro" id="IPR013736">
    <property type="entry name" value="Xaa-Pro_dipept_C"/>
</dbReference>
<organism evidence="4 5">
    <name type="scientific">Natrinema halophilum</name>
    <dbReference type="NCBI Taxonomy" id="1699371"/>
    <lineage>
        <taxon>Archaea</taxon>
        <taxon>Methanobacteriati</taxon>
        <taxon>Methanobacteriota</taxon>
        <taxon>Stenosarchaea group</taxon>
        <taxon>Halobacteria</taxon>
        <taxon>Halobacteriales</taxon>
        <taxon>Natrialbaceae</taxon>
        <taxon>Natrinema</taxon>
    </lineage>
</organism>
<feature type="domain" description="Xaa-Pro dipeptidyl-peptidase C-terminal" evidence="3">
    <location>
        <begin position="357"/>
        <end position="534"/>
    </location>
</feature>
<evidence type="ECO:0000259" key="3">
    <source>
        <dbReference type="SMART" id="SM00939"/>
    </source>
</evidence>
<accession>A0A7D5KSN0</accession>
<evidence type="ECO:0000313" key="4">
    <source>
        <dbReference type="EMBL" id="QLG50497.1"/>
    </source>
</evidence>
<dbReference type="InterPro" id="IPR029058">
    <property type="entry name" value="AB_hydrolase_fold"/>
</dbReference>
<reference evidence="4 5" key="1">
    <citation type="submission" date="2020-07" db="EMBL/GenBank/DDBJ databases">
        <authorList>
            <person name="Cui H."/>
        </authorList>
    </citation>
    <scope>NUCLEOTIDE SEQUENCE [LARGE SCALE GENOMIC DNA]</scope>
    <source>
        <strain evidence="4 5">YPL8</strain>
    </source>
</reference>
<keyword evidence="5" id="KW-1185">Reference proteome</keyword>
<dbReference type="RefSeq" id="WP_179263056.1">
    <property type="nucleotide sequence ID" value="NZ_CP058601.1"/>
</dbReference>
<dbReference type="KEGG" id="haly:HYG82_17405"/>
<dbReference type="SMART" id="SM00939">
    <property type="entry name" value="PepX_C"/>
    <property type="match status" value="1"/>
</dbReference>
<dbReference type="OrthoDB" id="25019at2157"/>
<keyword evidence="1 4" id="KW-0378">Hydrolase</keyword>
<name>A0A7D5KSN0_9EURY</name>
<dbReference type="SUPFAM" id="SSF53474">
    <property type="entry name" value="alpha/beta-Hydrolases"/>
    <property type="match status" value="1"/>
</dbReference>
<dbReference type="GeneID" id="56035106"/>
<dbReference type="InterPro" id="IPR000383">
    <property type="entry name" value="Xaa-Pro-like_dom"/>
</dbReference>
<dbReference type="InterPro" id="IPR005674">
    <property type="entry name" value="CocE/Ser_esterase"/>
</dbReference>
<dbReference type="PANTHER" id="PTHR22946">
    <property type="entry name" value="DIENELACTONE HYDROLASE DOMAIN-CONTAINING PROTEIN-RELATED"/>
    <property type="match status" value="1"/>
</dbReference>
<evidence type="ECO:0000256" key="1">
    <source>
        <dbReference type="ARBA" id="ARBA00022801"/>
    </source>
</evidence>
<dbReference type="Gene3D" id="3.40.50.1820">
    <property type="entry name" value="alpha/beta hydrolase"/>
    <property type="match status" value="2"/>
</dbReference>
<evidence type="ECO:0000313" key="5">
    <source>
        <dbReference type="Proteomes" id="UP000509241"/>
    </source>
</evidence>
<dbReference type="InterPro" id="IPR050261">
    <property type="entry name" value="FrsA_esterase"/>
</dbReference>
<dbReference type="PANTHER" id="PTHR22946:SF9">
    <property type="entry name" value="POLYKETIDE TRANSFERASE AF380"/>
    <property type="match status" value="1"/>
</dbReference>
<gene>
    <name evidence="4" type="ORF">HYG82_17405</name>
</gene>
<evidence type="ECO:0000256" key="2">
    <source>
        <dbReference type="SAM" id="MobiDB-lite"/>
    </source>
</evidence>